<reference evidence="2" key="1">
    <citation type="submission" date="2021-01" db="EMBL/GenBank/DDBJ databases">
        <authorList>
            <person name="Kaushik A."/>
        </authorList>
    </citation>
    <scope>NUCLEOTIDE SEQUENCE</scope>
    <source>
        <strain evidence="2">AG3-T5</strain>
    </source>
</reference>
<evidence type="ECO:0000313" key="3">
    <source>
        <dbReference type="Proteomes" id="UP000663841"/>
    </source>
</evidence>
<dbReference type="AlphaFoldDB" id="A0A8H3GFR9"/>
<organism evidence="2 3">
    <name type="scientific">Rhizoctonia solani</name>
    <dbReference type="NCBI Taxonomy" id="456999"/>
    <lineage>
        <taxon>Eukaryota</taxon>
        <taxon>Fungi</taxon>
        <taxon>Dikarya</taxon>
        <taxon>Basidiomycota</taxon>
        <taxon>Agaricomycotina</taxon>
        <taxon>Agaricomycetes</taxon>
        <taxon>Cantharellales</taxon>
        <taxon>Ceratobasidiaceae</taxon>
        <taxon>Rhizoctonia</taxon>
    </lineage>
</organism>
<dbReference type="EMBL" id="CAJMWW010000122">
    <property type="protein sequence ID" value="CAE6447688.1"/>
    <property type="molecule type" value="Genomic_DNA"/>
</dbReference>
<accession>A0A8H3GFR9</accession>
<evidence type="ECO:0000313" key="2">
    <source>
        <dbReference type="EMBL" id="CAE6447688.1"/>
    </source>
</evidence>
<feature type="region of interest" description="Disordered" evidence="1">
    <location>
        <begin position="206"/>
        <end position="226"/>
    </location>
</feature>
<name>A0A8H3GFR9_9AGAM</name>
<gene>
    <name evidence="2" type="ORF">RDB_LOCUS117678</name>
</gene>
<protein>
    <submittedName>
        <fullName evidence="2">Uncharacterized protein</fullName>
    </submittedName>
</protein>
<comment type="caution">
    <text evidence="2">The sequence shown here is derived from an EMBL/GenBank/DDBJ whole genome shotgun (WGS) entry which is preliminary data.</text>
</comment>
<evidence type="ECO:0000256" key="1">
    <source>
        <dbReference type="SAM" id="MobiDB-lite"/>
    </source>
</evidence>
<proteinExistence type="predicted"/>
<dbReference type="Proteomes" id="UP000663841">
    <property type="component" value="Unassembled WGS sequence"/>
</dbReference>
<sequence>MQPHRFFTPYTPDSGPASFPIDPALQRVALVAPGSTNTHTGVNEHQAFGSQFPPSIYHPHPMPNNPMAQSSTQLLANSNANTAGAIDGASNRGRSGGASLLRGDLPNKEAVSGSGVYEVDVTAVRSNRQQHCSTILTDVSWDDFLANASKGLGISQDECRVEVRNSRDRQWVWVVDSTALSDFMSKVHKHVMNARQVPVTLELRNKAVEPSSQPASGPVGRKKANAREDDIPSEFQSYINSPEVLGQLSDIFAQIKAGNYCNDCTRRHDSNQYCLVLPEVGQKETHRSISLEFIAKWSHLVWEKKANKFYPPNTLLADKALVRGSATSEQGLLTMPSTIHHRTPTPEDFGRYQARRRLDFPEIPSLSSPDLPEPGDVIASLTEKDYERSLIPMPTTRDALEALEAVKPQSNFLVYEEALVKAHYKYIDQIAKATPEGLENDTGMPLPLARDLHEYSVGLRRFSELSALKR</sequence>